<name>A0A9W6R0X9_9PSEU</name>
<dbReference type="InterPro" id="IPR007329">
    <property type="entry name" value="FMN-bd"/>
</dbReference>
<organism evidence="3 4">
    <name type="scientific">Amycolatopsis taiwanensis</name>
    <dbReference type="NCBI Taxonomy" id="342230"/>
    <lineage>
        <taxon>Bacteria</taxon>
        <taxon>Bacillati</taxon>
        <taxon>Actinomycetota</taxon>
        <taxon>Actinomycetes</taxon>
        <taxon>Pseudonocardiales</taxon>
        <taxon>Pseudonocardiaceae</taxon>
        <taxon>Amycolatopsis</taxon>
    </lineage>
</organism>
<feature type="domain" description="FMN-binding" evidence="2">
    <location>
        <begin position="59"/>
        <end position="135"/>
    </location>
</feature>
<feature type="region of interest" description="Disordered" evidence="1">
    <location>
        <begin position="33"/>
        <end position="55"/>
    </location>
</feature>
<feature type="compositionally biased region" description="Low complexity" evidence="1">
    <location>
        <begin position="33"/>
        <end position="42"/>
    </location>
</feature>
<evidence type="ECO:0000313" key="4">
    <source>
        <dbReference type="Proteomes" id="UP001165136"/>
    </source>
</evidence>
<comment type="caution">
    <text evidence="3">The sequence shown here is derived from an EMBL/GenBank/DDBJ whole genome shotgun (WGS) entry which is preliminary data.</text>
</comment>
<evidence type="ECO:0000259" key="2">
    <source>
        <dbReference type="SMART" id="SM00900"/>
    </source>
</evidence>
<dbReference type="EMBL" id="BSTI01000004">
    <property type="protein sequence ID" value="GLY65627.1"/>
    <property type="molecule type" value="Genomic_DNA"/>
</dbReference>
<evidence type="ECO:0000256" key="1">
    <source>
        <dbReference type="SAM" id="MobiDB-lite"/>
    </source>
</evidence>
<protein>
    <recommendedName>
        <fullName evidence="2">FMN-binding domain-containing protein</fullName>
    </recommendedName>
</protein>
<evidence type="ECO:0000313" key="3">
    <source>
        <dbReference type="EMBL" id="GLY65627.1"/>
    </source>
</evidence>
<reference evidence="3" key="1">
    <citation type="submission" date="2023-03" db="EMBL/GenBank/DDBJ databases">
        <title>Amycolatopsis taiwanensis NBRC 103393.</title>
        <authorList>
            <person name="Ichikawa N."/>
            <person name="Sato H."/>
            <person name="Tonouchi N."/>
        </authorList>
    </citation>
    <scope>NUCLEOTIDE SEQUENCE</scope>
    <source>
        <strain evidence="3">NBRC 103393</strain>
    </source>
</reference>
<keyword evidence="4" id="KW-1185">Reference proteome</keyword>
<proteinExistence type="predicted"/>
<accession>A0A9W6R0X9</accession>
<dbReference type="SMART" id="SM00900">
    <property type="entry name" value="FMN_bind"/>
    <property type="match status" value="1"/>
</dbReference>
<gene>
    <name evidence="3" type="ORF">Atai01_22460</name>
</gene>
<sequence>MRKTVVVLFLLFAGLIPLLRYHPGPSSVQAAAPVAAAPPQVSTGPGGDKTVDGPVVDSDYGPYQVRATFSGGRLTDVQMITTPSDRHSQRIAQRAAPTLRQEALQAQSAHLDTVSGATATSEAYAQSLQAAIDAKGN</sequence>
<dbReference type="Pfam" id="PF04205">
    <property type="entry name" value="FMN_bind"/>
    <property type="match status" value="1"/>
</dbReference>
<dbReference type="Gene3D" id="3.90.1010.20">
    <property type="match status" value="1"/>
</dbReference>
<dbReference type="Proteomes" id="UP001165136">
    <property type="component" value="Unassembled WGS sequence"/>
</dbReference>
<dbReference type="GO" id="GO:0010181">
    <property type="term" value="F:FMN binding"/>
    <property type="evidence" value="ECO:0007669"/>
    <property type="project" value="InterPro"/>
</dbReference>
<dbReference type="RefSeq" id="WP_027940802.1">
    <property type="nucleotide sequence ID" value="NZ_BSTI01000004.1"/>
</dbReference>
<dbReference type="GO" id="GO:0016020">
    <property type="term" value="C:membrane"/>
    <property type="evidence" value="ECO:0007669"/>
    <property type="project" value="InterPro"/>
</dbReference>
<dbReference type="AlphaFoldDB" id="A0A9W6R0X9"/>